<dbReference type="Proteomes" id="UP001208689">
    <property type="component" value="Chromosome"/>
</dbReference>
<reference evidence="2" key="1">
    <citation type="submission" date="2022-09" db="EMBL/GenBank/DDBJ databases">
        <title>Actin cytoskeleton and complex cell architecture in an #Asgard archaeon.</title>
        <authorList>
            <person name="Ponce Toledo R.I."/>
            <person name="Schleper C."/>
            <person name="Rodrigues Oliveira T."/>
            <person name="Wollweber F."/>
            <person name="Xu J."/>
            <person name="Rittmann S."/>
            <person name="Klingl A."/>
            <person name="Pilhofer M."/>
        </authorList>
    </citation>
    <scope>NUCLEOTIDE SEQUENCE</scope>
    <source>
        <strain evidence="2">B-35</strain>
    </source>
</reference>
<dbReference type="Pfam" id="PF00583">
    <property type="entry name" value="Acetyltransf_1"/>
    <property type="match status" value="1"/>
</dbReference>
<name>A0ABY6HPJ3_9ARCH</name>
<sequence length="304" mass="35022">MKKALTLYYRELTREDIPAINEMCKKIWDGEDYMPNIIGLWLDDPKSNNFGAFLDPEKTELVGTGRIKWLSDSLVWIQGGRVAFEYQKQGIGFSVSKYALDYAETHGAKFAQYDTWTENHGSCKLAEAHGFYRKDYHDTMFAKKEELIFLPSSNKFGPSISISATEAYEFLKTIENGPKDEINMGWSYVPFTLAQLNKNSSSYIWKRNTNSLIQIHRMISSSSSNESPQYEYWYIMYGDPEGARSLLIAEINEKQEDQSVKSAEIFFPPQLRSSMQNLGFHWVDFPHPSGIVLFEKKLDANKKT</sequence>
<accession>A0ABY6HPJ3</accession>
<dbReference type="Gene3D" id="3.40.630.30">
    <property type="match status" value="1"/>
</dbReference>
<dbReference type="PROSITE" id="PS51186">
    <property type="entry name" value="GNAT"/>
    <property type="match status" value="1"/>
</dbReference>
<evidence type="ECO:0000259" key="1">
    <source>
        <dbReference type="PROSITE" id="PS51186"/>
    </source>
</evidence>
<evidence type="ECO:0000313" key="3">
    <source>
        <dbReference type="Proteomes" id="UP001208689"/>
    </source>
</evidence>
<dbReference type="SUPFAM" id="SSF55729">
    <property type="entry name" value="Acyl-CoA N-acyltransferases (Nat)"/>
    <property type="match status" value="1"/>
</dbReference>
<gene>
    <name evidence="2" type="ORF">NEF87_000669</name>
</gene>
<evidence type="ECO:0000313" key="2">
    <source>
        <dbReference type="EMBL" id="UYP44384.1"/>
    </source>
</evidence>
<protein>
    <recommendedName>
        <fullName evidence="1">N-acetyltransferase domain-containing protein</fullName>
    </recommendedName>
</protein>
<organism evidence="2 3">
    <name type="scientific">Candidatus Lokiarchaeum ossiferum</name>
    <dbReference type="NCBI Taxonomy" id="2951803"/>
    <lineage>
        <taxon>Archaea</taxon>
        <taxon>Promethearchaeati</taxon>
        <taxon>Promethearchaeota</taxon>
        <taxon>Promethearchaeia</taxon>
        <taxon>Promethearchaeales</taxon>
        <taxon>Promethearchaeaceae</taxon>
        <taxon>Candidatus Lokiarchaeum</taxon>
    </lineage>
</organism>
<dbReference type="InterPro" id="IPR000182">
    <property type="entry name" value="GNAT_dom"/>
</dbReference>
<feature type="domain" description="N-acetyltransferase" evidence="1">
    <location>
        <begin position="7"/>
        <end position="151"/>
    </location>
</feature>
<dbReference type="EMBL" id="CP104013">
    <property type="protein sequence ID" value="UYP44384.1"/>
    <property type="molecule type" value="Genomic_DNA"/>
</dbReference>
<keyword evidence="3" id="KW-1185">Reference proteome</keyword>
<proteinExistence type="predicted"/>
<dbReference type="InterPro" id="IPR016181">
    <property type="entry name" value="Acyl_CoA_acyltransferase"/>
</dbReference>